<dbReference type="EMBL" id="JACHMM010000001">
    <property type="protein sequence ID" value="MBB5786814.1"/>
    <property type="molecule type" value="Genomic_DNA"/>
</dbReference>
<name>A0A7W9GMX1_9ACTN</name>
<feature type="transmembrane region" description="Helical" evidence="1">
    <location>
        <begin position="96"/>
        <end position="115"/>
    </location>
</feature>
<feature type="transmembrane region" description="Helical" evidence="1">
    <location>
        <begin position="135"/>
        <end position="153"/>
    </location>
</feature>
<evidence type="ECO:0000313" key="3">
    <source>
        <dbReference type="EMBL" id="MBB5786814.1"/>
    </source>
</evidence>
<dbReference type="Pfam" id="PF07853">
    <property type="entry name" value="DUF1648"/>
    <property type="match status" value="1"/>
</dbReference>
<gene>
    <name evidence="3" type="ORF">HD601_001389</name>
</gene>
<feature type="transmembrane region" description="Helical" evidence="1">
    <location>
        <begin position="189"/>
        <end position="209"/>
    </location>
</feature>
<keyword evidence="4" id="KW-1185">Reference proteome</keyword>
<dbReference type="InterPro" id="IPR012867">
    <property type="entry name" value="DUF1648"/>
</dbReference>
<comment type="caution">
    <text evidence="3">The sequence shown here is derived from an EMBL/GenBank/DDBJ whole genome shotgun (WGS) entry which is preliminary data.</text>
</comment>
<dbReference type="Proteomes" id="UP000542813">
    <property type="component" value="Unassembled WGS sequence"/>
</dbReference>
<feature type="transmembrane region" description="Helical" evidence="1">
    <location>
        <begin position="64"/>
        <end position="87"/>
    </location>
</feature>
<keyword evidence="1" id="KW-0812">Transmembrane</keyword>
<accession>A0A7W9GMX1</accession>
<evidence type="ECO:0000313" key="4">
    <source>
        <dbReference type="Proteomes" id="UP000542813"/>
    </source>
</evidence>
<evidence type="ECO:0000259" key="2">
    <source>
        <dbReference type="Pfam" id="PF07853"/>
    </source>
</evidence>
<keyword evidence="1" id="KW-1133">Transmembrane helix</keyword>
<proteinExistence type="predicted"/>
<sequence length="335" mass="34325">MTEHRVGPTRGVLARALVAAAGLPLVAGAVGVVVVRSWQDDLPARVATHWGLDGTADGFSRVSVVPWLIAGFAAAFAVLGLALVLAVRADGTVSRAVAATTAGTTAFVTALVVGLTEPQRGLADATDAPLEGTAVLAAAAVGVVVAVLAALLVPRWHANAPSGHLSADAPRLAVGADERVVWTRSVAHGSLPALVLVAGVGVTAVVAVVGRQWWVLGLSGVMAVLAAALFSVTVTVDQRGLTVRGRFGWPRMHTSLDRIERAGTVTVRPVRDFGGYGYRLSAMGPLRGTRGYVLRGGEALLVERTDGVRTVVTVDDAATAAGLLNGLLERRFGGV</sequence>
<keyword evidence="1" id="KW-0472">Membrane</keyword>
<feature type="transmembrane region" description="Helical" evidence="1">
    <location>
        <begin position="12"/>
        <end position="35"/>
    </location>
</feature>
<organism evidence="3 4">
    <name type="scientific">Jiangella mangrovi</name>
    <dbReference type="NCBI Taxonomy" id="1524084"/>
    <lineage>
        <taxon>Bacteria</taxon>
        <taxon>Bacillati</taxon>
        <taxon>Actinomycetota</taxon>
        <taxon>Actinomycetes</taxon>
        <taxon>Jiangellales</taxon>
        <taxon>Jiangellaceae</taxon>
        <taxon>Jiangella</taxon>
    </lineage>
</organism>
<feature type="domain" description="DUF1648" evidence="2">
    <location>
        <begin position="32"/>
        <end position="69"/>
    </location>
</feature>
<protein>
    <recommendedName>
        <fullName evidence="2">DUF1648 domain-containing protein</fullName>
    </recommendedName>
</protein>
<feature type="transmembrane region" description="Helical" evidence="1">
    <location>
        <begin position="215"/>
        <end position="236"/>
    </location>
</feature>
<dbReference type="AlphaFoldDB" id="A0A7W9GMX1"/>
<dbReference type="RefSeq" id="WP_184820475.1">
    <property type="nucleotide sequence ID" value="NZ_JACHMM010000001.1"/>
</dbReference>
<reference evidence="3 4" key="1">
    <citation type="submission" date="2020-08" db="EMBL/GenBank/DDBJ databases">
        <title>Sequencing the genomes of 1000 actinobacteria strains.</title>
        <authorList>
            <person name="Klenk H.-P."/>
        </authorList>
    </citation>
    <scope>NUCLEOTIDE SEQUENCE [LARGE SCALE GENOMIC DNA]</scope>
    <source>
        <strain evidence="3 4">DSM 102122</strain>
    </source>
</reference>
<evidence type="ECO:0000256" key="1">
    <source>
        <dbReference type="SAM" id="Phobius"/>
    </source>
</evidence>